<feature type="region of interest" description="Disordered" evidence="1">
    <location>
        <begin position="74"/>
        <end position="130"/>
    </location>
</feature>
<feature type="compositionally biased region" description="Basic and acidic residues" evidence="1">
    <location>
        <begin position="198"/>
        <end position="207"/>
    </location>
</feature>
<feature type="compositionally biased region" description="Pro residues" evidence="1">
    <location>
        <begin position="26"/>
        <end position="35"/>
    </location>
</feature>
<feature type="region of interest" description="Disordered" evidence="1">
    <location>
        <begin position="484"/>
        <end position="531"/>
    </location>
</feature>
<evidence type="ECO:0008006" key="4">
    <source>
        <dbReference type="Google" id="ProtNLM"/>
    </source>
</evidence>
<feature type="region of interest" description="Disordered" evidence="1">
    <location>
        <begin position="1"/>
        <end position="56"/>
    </location>
</feature>
<feature type="compositionally biased region" description="Polar residues" evidence="1">
    <location>
        <begin position="74"/>
        <end position="84"/>
    </location>
</feature>
<reference evidence="2 3" key="1">
    <citation type="journal article" date="2012" name="Genome Biol.">
        <title>Genome and low-iron response of an oceanic diatom adapted to chronic iron limitation.</title>
        <authorList>
            <person name="Lommer M."/>
            <person name="Specht M."/>
            <person name="Roy A.S."/>
            <person name="Kraemer L."/>
            <person name="Andreson R."/>
            <person name="Gutowska M.A."/>
            <person name="Wolf J."/>
            <person name="Bergner S.V."/>
            <person name="Schilhabel M.B."/>
            <person name="Klostermeier U.C."/>
            <person name="Beiko R.G."/>
            <person name="Rosenstiel P."/>
            <person name="Hippler M."/>
            <person name="Laroche J."/>
        </authorList>
    </citation>
    <scope>NUCLEOTIDE SEQUENCE [LARGE SCALE GENOMIC DNA]</scope>
    <source>
        <strain evidence="2 3">CCMP1005</strain>
    </source>
</reference>
<feature type="compositionally biased region" description="Basic and acidic residues" evidence="1">
    <location>
        <begin position="237"/>
        <end position="249"/>
    </location>
</feature>
<dbReference type="InterPro" id="IPR036691">
    <property type="entry name" value="Endo/exonu/phosph_ase_sf"/>
</dbReference>
<feature type="compositionally biased region" description="Basic and acidic residues" evidence="1">
    <location>
        <begin position="7"/>
        <end position="18"/>
    </location>
</feature>
<dbReference type="AlphaFoldDB" id="K0RHN3"/>
<evidence type="ECO:0000313" key="3">
    <source>
        <dbReference type="Proteomes" id="UP000266841"/>
    </source>
</evidence>
<name>K0RHN3_THAOC</name>
<feature type="region of interest" description="Disordered" evidence="1">
    <location>
        <begin position="229"/>
        <end position="276"/>
    </location>
</feature>
<evidence type="ECO:0000313" key="2">
    <source>
        <dbReference type="EMBL" id="EJK52740.1"/>
    </source>
</evidence>
<proteinExistence type="predicted"/>
<dbReference type="Proteomes" id="UP000266841">
    <property type="component" value="Unassembled WGS sequence"/>
</dbReference>
<comment type="caution">
    <text evidence="2">The sequence shown here is derived from an EMBL/GenBank/DDBJ whole genome shotgun (WGS) entry which is preliminary data.</text>
</comment>
<sequence length="679" mass="75838">MHIKQTPHGEDTEGEESKVPSLSPAIPVPRVPPDPSRSKTERQHPASFDHKHGTPLEVRGSLWSTSLRYSLPTQDNKGYATSQVKIPAPSPTIATTRGPPDPSMTNNETSTPSSTKRHYKPRKVNDVGQEAGVNQIRREERKGIGDFTTVMRVNPTPLPLKTHLVMLECLRVDVSLSVNEPDEMVLLDPDVDSLGTNLREKETREPSDDVYGPGDNAWEIVEKMLEARKASTSSSKRGRDEDGPHSGEDKEGDGEDEELRTAATPLGRYPPIGGEPNLRLVLSNNPQPSSPTPIHQPYMYHSQHNDFSMMESSTRRERKYALHNQALLGANGHGIEISRTKEPLAFHSPLSVFNCLNFSIIPSHLDPPDQRGRTRPIFVTRRSEGIGGSLIDTFVLELDKRLGISEGQFKTHLDGSYYVYVPICNYEVTPRKILDTRGKVAQSLPMVDLNVVITAQGGRNLRVRIEPTATVWDLKEEISRLTGIATTGGAGRKKPPESQHNSASRGTRSLTSRGEPRTKKRARTIQSSRRAAKFRANILRSKLSHEDTLEVMDRRENPNEEVLEREVDDLVESMETDPTSARAFAAQEKFRQTLAKKNVPRYGTLDPQHKQDESIRLMSLNINGLSMSKSVNPKANRLKQIIPKYSLDMVGMQETCINWASSSLRILSHHCSEQLTTRC</sequence>
<feature type="compositionally biased region" description="Polar residues" evidence="1">
    <location>
        <begin position="103"/>
        <end position="114"/>
    </location>
</feature>
<dbReference type="SUPFAM" id="SSF56219">
    <property type="entry name" value="DNase I-like"/>
    <property type="match status" value="1"/>
</dbReference>
<gene>
    <name evidence="2" type="ORF">THAOC_27956</name>
</gene>
<feature type="compositionally biased region" description="Basic and acidic residues" evidence="1">
    <location>
        <begin position="36"/>
        <end position="54"/>
    </location>
</feature>
<dbReference type="EMBL" id="AGNL01039311">
    <property type="protein sequence ID" value="EJK52740.1"/>
    <property type="molecule type" value="Genomic_DNA"/>
</dbReference>
<keyword evidence="3" id="KW-1185">Reference proteome</keyword>
<evidence type="ECO:0000256" key="1">
    <source>
        <dbReference type="SAM" id="MobiDB-lite"/>
    </source>
</evidence>
<organism evidence="2 3">
    <name type="scientific">Thalassiosira oceanica</name>
    <name type="common">Marine diatom</name>
    <dbReference type="NCBI Taxonomy" id="159749"/>
    <lineage>
        <taxon>Eukaryota</taxon>
        <taxon>Sar</taxon>
        <taxon>Stramenopiles</taxon>
        <taxon>Ochrophyta</taxon>
        <taxon>Bacillariophyta</taxon>
        <taxon>Coscinodiscophyceae</taxon>
        <taxon>Thalassiosirophycidae</taxon>
        <taxon>Thalassiosirales</taxon>
        <taxon>Thalassiosiraceae</taxon>
        <taxon>Thalassiosira</taxon>
    </lineage>
</organism>
<feature type="non-terminal residue" evidence="2">
    <location>
        <position position="679"/>
    </location>
</feature>
<feature type="region of interest" description="Disordered" evidence="1">
    <location>
        <begin position="196"/>
        <end position="215"/>
    </location>
</feature>
<protein>
    <recommendedName>
        <fullName evidence="4">Ubiquitin-like domain-containing protein</fullName>
    </recommendedName>
</protein>
<accession>K0RHN3</accession>
<dbReference type="CDD" id="cd17039">
    <property type="entry name" value="Ubl_ubiquitin_like"/>
    <property type="match status" value="1"/>
</dbReference>
<feature type="compositionally biased region" description="Polar residues" evidence="1">
    <location>
        <begin position="498"/>
        <end position="512"/>
    </location>
</feature>